<reference evidence="6 7" key="1">
    <citation type="journal article" date="2012" name="J. Bacteriol.">
        <title>Complete genome sequences of Desulfosporosinus orientis DSM765T, Desulfosporosinus youngiae DSM17734T, Desulfosporosinus meridiei DSM13257T, and Desulfosporosinus acidiphilus DSM22704T.</title>
        <authorList>
            <person name="Pester M."/>
            <person name="Brambilla E."/>
            <person name="Alazard D."/>
            <person name="Rattei T."/>
            <person name="Weinmaier T."/>
            <person name="Han J."/>
            <person name="Lucas S."/>
            <person name="Lapidus A."/>
            <person name="Cheng J.F."/>
            <person name="Goodwin L."/>
            <person name="Pitluck S."/>
            <person name="Peters L."/>
            <person name="Ovchinnikova G."/>
            <person name="Teshima H."/>
            <person name="Detter J.C."/>
            <person name="Han C.S."/>
            <person name="Tapia R."/>
            <person name="Land M.L."/>
            <person name="Hauser L."/>
            <person name="Kyrpides N.C."/>
            <person name="Ivanova N.N."/>
            <person name="Pagani I."/>
            <person name="Huntmann M."/>
            <person name="Wei C.L."/>
            <person name="Davenport K.W."/>
            <person name="Daligault H."/>
            <person name="Chain P.S."/>
            <person name="Chen A."/>
            <person name="Mavromatis K."/>
            <person name="Markowitz V."/>
            <person name="Szeto E."/>
            <person name="Mikhailova N."/>
            <person name="Pati A."/>
            <person name="Wagner M."/>
            <person name="Woyke T."/>
            <person name="Ollivier B."/>
            <person name="Klenk H.P."/>
            <person name="Spring S."/>
            <person name="Loy A."/>
        </authorList>
    </citation>
    <scope>NUCLEOTIDE SEQUENCE [LARGE SCALE GENOMIC DNA]</scope>
    <source>
        <strain evidence="7">DSM 22704 / JCM 16185 / SJ4</strain>
    </source>
</reference>
<dbReference type="EMBL" id="CP003639">
    <property type="protein sequence ID" value="AFM43351.1"/>
    <property type="molecule type" value="Genomic_DNA"/>
</dbReference>
<dbReference type="GO" id="GO:0006865">
    <property type="term" value="P:amino acid transport"/>
    <property type="evidence" value="ECO:0007669"/>
    <property type="project" value="UniProtKB-KW"/>
</dbReference>
<dbReference type="InterPro" id="IPR028082">
    <property type="entry name" value="Peripla_BP_I"/>
</dbReference>
<accession>I4DC27</accession>
<evidence type="ECO:0000256" key="2">
    <source>
        <dbReference type="ARBA" id="ARBA00022448"/>
    </source>
</evidence>
<name>I4DC27_DESAJ</name>
<dbReference type="InterPro" id="IPR000709">
    <property type="entry name" value="Leu_Ile_Val-bd"/>
</dbReference>
<dbReference type="eggNOG" id="COG0683">
    <property type="taxonomic scope" value="Bacteria"/>
</dbReference>
<dbReference type="PRINTS" id="PR00337">
    <property type="entry name" value="LEUILEVALBP"/>
</dbReference>
<evidence type="ECO:0000256" key="3">
    <source>
        <dbReference type="ARBA" id="ARBA00022729"/>
    </source>
</evidence>
<dbReference type="CDD" id="cd06348">
    <property type="entry name" value="PBP1_ABC_HAAT-like"/>
    <property type="match status" value="1"/>
</dbReference>
<keyword evidence="7" id="KW-1185">Reference proteome</keyword>
<protein>
    <submittedName>
        <fullName evidence="6">ABC-type branched-chain amino acid transport system, periplasmic component</fullName>
    </submittedName>
</protein>
<evidence type="ECO:0000256" key="1">
    <source>
        <dbReference type="ARBA" id="ARBA00010062"/>
    </source>
</evidence>
<dbReference type="Pfam" id="PF13458">
    <property type="entry name" value="Peripla_BP_6"/>
    <property type="match status" value="1"/>
</dbReference>
<dbReference type="InterPro" id="IPR051010">
    <property type="entry name" value="BCAA_transport"/>
</dbReference>
<organism evidence="6 7">
    <name type="scientific">Desulfosporosinus acidiphilus (strain DSM 22704 / JCM 16185 / SJ4)</name>
    <dbReference type="NCBI Taxonomy" id="646529"/>
    <lineage>
        <taxon>Bacteria</taxon>
        <taxon>Bacillati</taxon>
        <taxon>Bacillota</taxon>
        <taxon>Clostridia</taxon>
        <taxon>Eubacteriales</taxon>
        <taxon>Desulfitobacteriaceae</taxon>
        <taxon>Desulfosporosinus</taxon>
    </lineage>
</organism>
<dbReference type="KEGG" id="dai:Desaci_4510"/>
<evidence type="ECO:0000313" key="6">
    <source>
        <dbReference type="EMBL" id="AFM43351.1"/>
    </source>
</evidence>
<dbReference type="PANTHER" id="PTHR30483:SF6">
    <property type="entry name" value="PERIPLASMIC BINDING PROTEIN OF ABC TRANSPORTER FOR NATURAL AMINO ACIDS"/>
    <property type="match status" value="1"/>
</dbReference>
<dbReference type="OrthoDB" id="9783240at2"/>
<dbReference type="RefSeq" id="WP_014829334.1">
    <property type="nucleotide sequence ID" value="NC_018068.1"/>
</dbReference>
<evidence type="ECO:0000259" key="5">
    <source>
        <dbReference type="Pfam" id="PF13458"/>
    </source>
</evidence>
<gene>
    <name evidence="6" type="ordered locus">Desaci_4510</name>
</gene>
<dbReference type="InterPro" id="IPR028081">
    <property type="entry name" value="Leu-bd"/>
</dbReference>
<dbReference type="PANTHER" id="PTHR30483">
    <property type="entry name" value="LEUCINE-SPECIFIC-BINDING PROTEIN"/>
    <property type="match status" value="1"/>
</dbReference>
<dbReference type="STRING" id="646529.Desaci_4510"/>
<feature type="domain" description="Leucine-binding protein" evidence="5">
    <location>
        <begin position="50"/>
        <end position="384"/>
    </location>
</feature>
<keyword evidence="4" id="KW-0029">Amino-acid transport</keyword>
<dbReference type="Gene3D" id="3.40.50.2300">
    <property type="match status" value="2"/>
</dbReference>
<proteinExistence type="inferred from homology"/>
<dbReference type="HOGENOM" id="CLU_027128_6_2_9"/>
<comment type="similarity">
    <text evidence="1">Belongs to the leucine-binding protein family.</text>
</comment>
<keyword evidence="3" id="KW-0732">Signal</keyword>
<dbReference type="PROSITE" id="PS51257">
    <property type="entry name" value="PROKAR_LIPOPROTEIN"/>
    <property type="match status" value="1"/>
</dbReference>
<evidence type="ECO:0000313" key="7">
    <source>
        <dbReference type="Proteomes" id="UP000002892"/>
    </source>
</evidence>
<dbReference type="SUPFAM" id="SSF53822">
    <property type="entry name" value="Periplasmic binding protein-like I"/>
    <property type="match status" value="1"/>
</dbReference>
<dbReference type="Proteomes" id="UP000002892">
    <property type="component" value="Chromosome"/>
</dbReference>
<evidence type="ECO:0000256" key="4">
    <source>
        <dbReference type="ARBA" id="ARBA00022970"/>
    </source>
</evidence>
<dbReference type="AlphaFoldDB" id="I4DC27"/>
<sequence>MGFFSQKRVSKWIAGLAIAGLFLSTAGCGTNASAPASGAGNAQSGSLGTAKIGVISFLTGGGAAYGKSIKQGLEMAQSEINAQGKLKIDLQFEDSRGEKTDAINAANKLINKDNVVGIIGPTLSGEMFAVGPIVNQAGVPIMGTSTTAEGVTDIGEYVFRNALPESLAIPTAIKKAQEKYNLKKVALMYSNNDDFAVSGYKTMAQAVKDDGLEVLTTETFADKDTDFSAQLTKIASLKPDAVLVSGLYQEAALILKKAREIGLNVPFIGGNGFNSPQLIKIAGKAAEGAIVASPWFPNKDDAAVQKFVSDYKAKYNEIPDQFAAQAYDALKIMSTALEKAGSTTDRKKLRDSLATIKDFQGVTGKFAFDEKRNPKMDATVLIVKDGQFTELK</sequence>
<keyword evidence="2" id="KW-0813">Transport</keyword>